<accession>A0ACD1FNF5</accession>
<protein>
    <submittedName>
        <fullName evidence="1">Long-chain fatty acid--CoA ligase</fullName>
    </submittedName>
</protein>
<evidence type="ECO:0000313" key="1">
    <source>
        <dbReference type="EMBL" id="QZH68615.1"/>
    </source>
</evidence>
<organism evidence="1 2">
    <name type="scientific">Mycolicibacterium farcinogenes</name>
    <name type="common">Mycobacterium farcinogenes</name>
    <dbReference type="NCBI Taxonomy" id="1802"/>
    <lineage>
        <taxon>Bacteria</taxon>
        <taxon>Bacillati</taxon>
        <taxon>Actinomycetota</taxon>
        <taxon>Actinomycetes</taxon>
        <taxon>Mycobacteriales</taxon>
        <taxon>Mycobacteriaceae</taxon>
        <taxon>Mycolicibacterium</taxon>
    </lineage>
</organism>
<reference evidence="1" key="1">
    <citation type="submission" date="2021-07" db="EMBL/GenBank/DDBJ databases">
        <title>Complete Genome Sequences of Mycobacterium farcinogenes Isolated from Clinical Specimens from Patients in Thailand.</title>
        <authorList>
            <person name="Sodsai P."/>
        </authorList>
    </citation>
    <scope>NUCLEOTIDE SEQUENCE</scope>
    <source>
        <strain evidence="1">BKK/CU-MFGFA-001</strain>
    </source>
</reference>
<keyword evidence="1" id="KW-0436">Ligase</keyword>
<dbReference type="Proteomes" id="UP000825598">
    <property type="component" value="Chromosome"/>
</dbReference>
<keyword evidence="2" id="KW-1185">Reference proteome</keyword>
<evidence type="ECO:0000313" key="2">
    <source>
        <dbReference type="Proteomes" id="UP000825598"/>
    </source>
</evidence>
<name>A0ACD1FNF5_MYCFR</name>
<dbReference type="EMBL" id="CP081673">
    <property type="protein sequence ID" value="QZH68615.1"/>
    <property type="molecule type" value="Genomic_DNA"/>
</dbReference>
<gene>
    <name evidence="1" type="ORF">K6L26_13865</name>
</gene>
<sequence length="545" mass="58300">MKLGIGQWVTRRAFLNGGRTALISNGAHITYADLDRRTNQVAAALIALGVRKGDRVAMLLVNSTEFIEVLLGCAKMGALAVPLNVRLAGPEIGYILADSGADVLVFHEPFAAQARSAVTESGVRVRHVVRAGGVPAPGELGYEDVVSGAALEPLNGDVDGSDPAFIMYTSGTTGRPKGAILTHDNLLWNAINVLGTDIGLRGEDVTVAVAPMFHIGGLGVHTLPLLYVGGTSVIMPSFEPRATLQAMADHHVTVQFMVPAMWTALTQVSDFDSFNLSALRFAMGGGSPVPLTVIDFMRERGVPFTEGFGMTETAPLVTVLDAENISKRAGSIGRVAMHVDARIVDDDDRDVATDTVGELIVRGPNVFTGYWMKAEASAEALRGGWFHTGDLGRMDAEGFITLVDRKKDMIISGGENVYPIEVEQVLFRHPAVLDAAVIGGKDSKWGERVVAIVVADPATQAPSAEEIVAWCRERLAHFKCPRDVHFVAELPRNATGKLLKTERRAVHGHRGRSRFALSRAAAHRGFEAGPLNHELRRGCDSIGGG</sequence>
<proteinExistence type="predicted"/>